<dbReference type="Proteomes" id="UP000030645">
    <property type="component" value="Unassembled WGS sequence"/>
</dbReference>
<keyword evidence="7" id="KW-0539">Nucleus</keyword>
<dbReference type="GO" id="GO:0006606">
    <property type="term" value="P:protein import into nucleus"/>
    <property type="evidence" value="ECO:0007669"/>
    <property type="project" value="InterPro"/>
</dbReference>
<dbReference type="Pfam" id="PF25780">
    <property type="entry name" value="TPR_IPO5"/>
    <property type="match status" value="1"/>
</dbReference>
<keyword evidence="5" id="KW-0677">Repeat</keyword>
<keyword evidence="3" id="KW-0813">Transport</keyword>
<dbReference type="Pfam" id="PF18829">
    <property type="entry name" value="Importin_rep_6"/>
    <property type="match status" value="1"/>
</dbReference>
<dbReference type="InterPro" id="IPR016024">
    <property type="entry name" value="ARM-type_fold"/>
</dbReference>
<dbReference type="AlphaFoldDB" id="W9QMZ3"/>
<sequence>MEEPNRDQDQDEQRNRRQIRRQIRNQNRNRNRRPPDPESKELITSPNLASMETFISNLHNDDQRSDRIISFCTGNYPNTFSLKLSHLSLSSPHLRADSFDVFLRVLYSPELKFNLSPMILAEIKPTIFECLRQESTTNPPSKALSKTISGIASLVYSDSDIAEKWPEVLDYVASSVSASDDNNNKNLQEWGLFILRYLTERTLEQLDSRFGVIFTSVLRHLTSSDLDTRAAAFRASVNLVRSCTHYSNLYELLPRMMSSVENLISGGHHVLAAKALRTLVQMAMDEPGYLVEQLQEVFESVVRIAERDNIDEETRAEAVQIIRELEDGAGPDMQKLMEDLSGESIERFVRLMANFLEYVEDDPYWYRIDHVVTQNNTNMEEKRTILLGTYFLDRLSFIHKRKVVTIVVILARERFKAQEWRKRHAGITAIAVISEGCSEEIIDYLDQVMALALDLFRDFHPRVRAAAINVIRTLGLDLGGSTIQEKYHDKILPALGSLVGDSLSPTLQVQAAMAFVSFCKGCEPDHLEPFLEGLVKRLLIVCQSQHQVVQEWGFAALASVANSSQSKFSRLYDPTMACLKDILLKNTENSTKLICAKCLECISRVAVAVGKEKFSSDSIQALANLFDCLREDLSSYVPDLMPSLLQSSQLFNPDVAEASSDPSNKFDALKEEALACRVLFCIAKKLRRTIFPWIIQVAKALIPLLQVSQHPETQKIAISALPELLLSAISYRQSGNSKINITSFTQKLALLIVPALSEALQMEPEGTMQTKFLSAIYKCIQVSGSVFTRAQALSIVNGIKKVLADISGRDEHPVNAEGAEDSEMDSEDVKEQEEEIFRQVTNCLCGLIKRFRRVFMPYFDEIVIYIPMMWDDRRNAEEKAMGLSIFRNIVHQCGVNAEKYHDMYLPCLLIACKEDDPLVRQEAALGIGACAESGEAFFRTRVEAALESLDSLIKQPEALSPENRKTFDAAVSALGKICRFHRNFINARELVPTWLSYLPLVRDLDEAKKAHDLLCLMVENRDHDLFGPDNQNLPVIIAVLEEVVQQQETLATKATAERLTALLPLLKSELDF</sequence>
<evidence type="ECO:0000313" key="10">
    <source>
        <dbReference type="EMBL" id="EXB44214.1"/>
    </source>
</evidence>
<evidence type="ECO:0000256" key="3">
    <source>
        <dbReference type="ARBA" id="ARBA00022448"/>
    </source>
</evidence>
<gene>
    <name evidence="10" type="ORF">L484_002906</name>
</gene>
<feature type="compositionally biased region" description="Basic and acidic residues" evidence="8">
    <location>
        <begin position="1"/>
        <end position="15"/>
    </location>
</feature>
<keyword evidence="4" id="KW-0963">Cytoplasm</keyword>
<dbReference type="SUPFAM" id="SSF48371">
    <property type="entry name" value="ARM repeat"/>
    <property type="match status" value="1"/>
</dbReference>
<feature type="region of interest" description="Disordered" evidence="8">
    <location>
        <begin position="1"/>
        <end position="46"/>
    </location>
</feature>
<dbReference type="STRING" id="981085.W9QMZ3"/>
<reference evidence="11" key="1">
    <citation type="submission" date="2013-01" db="EMBL/GenBank/DDBJ databases">
        <title>Draft Genome Sequence of a Mulberry Tree, Morus notabilis C.K. Schneid.</title>
        <authorList>
            <person name="He N."/>
            <person name="Zhao S."/>
        </authorList>
    </citation>
    <scope>NUCLEOTIDE SEQUENCE</scope>
</reference>
<dbReference type="GO" id="GO:0005737">
    <property type="term" value="C:cytoplasm"/>
    <property type="evidence" value="ECO:0007669"/>
    <property type="project" value="UniProtKB-SubCell"/>
</dbReference>
<dbReference type="EMBL" id="KE343852">
    <property type="protein sequence ID" value="EXB44214.1"/>
    <property type="molecule type" value="Genomic_DNA"/>
</dbReference>
<proteinExistence type="predicted"/>
<keyword evidence="11" id="KW-1185">Reference proteome</keyword>
<evidence type="ECO:0000256" key="7">
    <source>
        <dbReference type="ARBA" id="ARBA00023242"/>
    </source>
</evidence>
<name>W9QMZ3_9ROSA</name>
<evidence type="ECO:0000256" key="4">
    <source>
        <dbReference type="ARBA" id="ARBA00022490"/>
    </source>
</evidence>
<accession>W9QMZ3</accession>
<evidence type="ECO:0000259" key="9">
    <source>
        <dbReference type="Pfam" id="PF25780"/>
    </source>
</evidence>
<protein>
    <recommendedName>
        <fullName evidence="9">IPO4/5-like TPR repeats domain-containing protein</fullName>
    </recommendedName>
</protein>
<evidence type="ECO:0000256" key="5">
    <source>
        <dbReference type="ARBA" id="ARBA00022737"/>
    </source>
</evidence>
<dbReference type="Gene3D" id="1.25.10.10">
    <property type="entry name" value="Leucine-rich Repeat Variant"/>
    <property type="match status" value="1"/>
</dbReference>
<feature type="compositionally biased region" description="Basic residues" evidence="8">
    <location>
        <begin position="16"/>
        <end position="32"/>
    </location>
</feature>
<evidence type="ECO:0000256" key="1">
    <source>
        <dbReference type="ARBA" id="ARBA00004123"/>
    </source>
</evidence>
<evidence type="ECO:0000256" key="6">
    <source>
        <dbReference type="ARBA" id="ARBA00022927"/>
    </source>
</evidence>
<evidence type="ECO:0000256" key="2">
    <source>
        <dbReference type="ARBA" id="ARBA00004496"/>
    </source>
</evidence>
<dbReference type="PANTHER" id="PTHR10527">
    <property type="entry name" value="IMPORTIN BETA"/>
    <property type="match status" value="1"/>
</dbReference>
<dbReference type="eggNOG" id="KOG2171">
    <property type="taxonomic scope" value="Eukaryota"/>
</dbReference>
<evidence type="ECO:0000256" key="8">
    <source>
        <dbReference type="SAM" id="MobiDB-lite"/>
    </source>
</evidence>
<feature type="domain" description="IPO4/5-like TPR repeats" evidence="9">
    <location>
        <begin position="143"/>
        <end position="299"/>
    </location>
</feature>
<dbReference type="InterPro" id="IPR057672">
    <property type="entry name" value="TPR_IPO4/5"/>
</dbReference>
<organism evidence="10 11">
    <name type="scientific">Morus notabilis</name>
    <dbReference type="NCBI Taxonomy" id="981085"/>
    <lineage>
        <taxon>Eukaryota</taxon>
        <taxon>Viridiplantae</taxon>
        <taxon>Streptophyta</taxon>
        <taxon>Embryophyta</taxon>
        <taxon>Tracheophyta</taxon>
        <taxon>Spermatophyta</taxon>
        <taxon>Magnoliopsida</taxon>
        <taxon>eudicotyledons</taxon>
        <taxon>Gunneridae</taxon>
        <taxon>Pentapetalae</taxon>
        <taxon>rosids</taxon>
        <taxon>fabids</taxon>
        <taxon>Rosales</taxon>
        <taxon>Moraceae</taxon>
        <taxon>Moreae</taxon>
        <taxon>Morus</taxon>
    </lineage>
</organism>
<dbReference type="InterPro" id="IPR011989">
    <property type="entry name" value="ARM-like"/>
</dbReference>
<dbReference type="InterPro" id="IPR040122">
    <property type="entry name" value="Importin_beta"/>
</dbReference>
<dbReference type="InterPro" id="IPR041389">
    <property type="entry name" value="Importin_rep_6"/>
</dbReference>
<comment type="subcellular location">
    <subcellularLocation>
        <location evidence="2">Cytoplasm</location>
    </subcellularLocation>
    <subcellularLocation>
        <location evidence="1">Nucleus</location>
    </subcellularLocation>
</comment>
<evidence type="ECO:0000313" key="11">
    <source>
        <dbReference type="Proteomes" id="UP000030645"/>
    </source>
</evidence>
<keyword evidence="6" id="KW-0653">Protein transport</keyword>